<sequence length="263" mass="29519">MADTDDDSKTDNNFNVKTDQIREDLVNTAVRFLQTKKIQDSPNHHKRKFLLKKGLSEIEVNLSFERAGLPIIQEQQFNPHVAVNLPQNAQLWQPRRTSTWHLIRDIANTITALGGLLYGIYWLWKNYIYPYLYGNTKKKSVETSLSELETKVDACKVEFKSEIQTVQNTLKLLAEQKSAETANNSTILSRIQETSSQIATVKGLLLNRNQFPPPPPPITALPTASPSIPSWQLQEGLKEVEKIKSLEDDAVGSGSNNGSDSSS</sequence>
<comment type="subcellular location">
    <subcellularLocation>
        <location evidence="9 10">Peroxisome membrane</location>
    </subcellularLocation>
</comment>
<dbReference type="EMBL" id="GEDC01025882">
    <property type="protein sequence ID" value="JAS11416.1"/>
    <property type="molecule type" value="Transcribed_RNA"/>
</dbReference>
<keyword evidence="11" id="KW-0812">Transmembrane</keyword>
<evidence type="ECO:0000256" key="6">
    <source>
        <dbReference type="ARBA" id="ARBA00023140"/>
    </source>
</evidence>
<keyword evidence="11" id="KW-1133">Transmembrane helix</keyword>
<dbReference type="AlphaFoldDB" id="A0A1B6CD84"/>
<name>A0A1B6CD84_9HEMI</name>
<keyword evidence="2 10" id="KW-0813">Transport</keyword>
<comment type="similarity">
    <text evidence="1 10">Belongs to the peroxin-14 family.</text>
</comment>
<evidence type="ECO:0000256" key="9">
    <source>
        <dbReference type="ARBA" id="ARBA00046271"/>
    </source>
</evidence>
<evidence type="ECO:0000313" key="13">
    <source>
        <dbReference type="EMBL" id="JAS11416.1"/>
    </source>
</evidence>
<evidence type="ECO:0000256" key="10">
    <source>
        <dbReference type="RuleBase" id="RU367032"/>
    </source>
</evidence>
<evidence type="ECO:0000256" key="2">
    <source>
        <dbReference type="ARBA" id="ARBA00022448"/>
    </source>
</evidence>
<accession>A0A1B6CD84</accession>
<dbReference type="PANTHER" id="PTHR23058">
    <property type="entry name" value="PEROXISOMAL MEMBRANE PROTEIN PEX14"/>
    <property type="match status" value="1"/>
</dbReference>
<comment type="function">
    <text evidence="10">Component of the PEX13-PEX14 docking complex, a translocon channel that specifically mediates the import of peroxisomal cargo proteins bound to PEX5 receptor. The PEX13-PEX14 docking complex forms a large import pore which can be opened to a diameter of about 9 nm. Mechanistically, PEX5 receptor along with cargo proteins associates with the PEX14 subunit of the PEX13-PEX14 docking complex in the cytosol, leading to the insertion of the receptor into the organelle membrane with the concomitant translocation of the cargo into the peroxisome matrix.</text>
</comment>
<gene>
    <name evidence="14" type="ORF">g.24257</name>
    <name evidence="13" type="ORF">g.24258</name>
</gene>
<dbReference type="GO" id="GO:0005778">
    <property type="term" value="C:peroxisomal membrane"/>
    <property type="evidence" value="ECO:0007669"/>
    <property type="project" value="UniProtKB-SubCell"/>
</dbReference>
<dbReference type="Gene3D" id="1.10.10.10">
    <property type="entry name" value="Winged helix-like DNA-binding domain superfamily/Winged helix DNA-binding domain"/>
    <property type="match status" value="1"/>
</dbReference>
<dbReference type="PANTHER" id="PTHR23058:SF0">
    <property type="entry name" value="PEROXISOMAL MEMBRANE PROTEIN PEX14"/>
    <property type="match status" value="1"/>
</dbReference>
<keyword evidence="4" id="KW-0811">Translocation</keyword>
<keyword evidence="5 10" id="KW-0472">Membrane</keyword>
<keyword evidence="6 10" id="KW-0576">Peroxisome</keyword>
<evidence type="ECO:0000259" key="12">
    <source>
        <dbReference type="Pfam" id="PF04695"/>
    </source>
</evidence>
<dbReference type="GO" id="GO:1990429">
    <property type="term" value="C:peroxisomal importomer complex"/>
    <property type="evidence" value="ECO:0007669"/>
    <property type="project" value="TreeGrafter"/>
</dbReference>
<evidence type="ECO:0000256" key="7">
    <source>
        <dbReference type="ARBA" id="ARBA00029502"/>
    </source>
</evidence>
<organism evidence="13">
    <name type="scientific">Clastoptera arizonana</name>
    <name type="common">Arizona spittle bug</name>
    <dbReference type="NCBI Taxonomy" id="38151"/>
    <lineage>
        <taxon>Eukaryota</taxon>
        <taxon>Metazoa</taxon>
        <taxon>Ecdysozoa</taxon>
        <taxon>Arthropoda</taxon>
        <taxon>Hexapoda</taxon>
        <taxon>Insecta</taxon>
        <taxon>Pterygota</taxon>
        <taxon>Neoptera</taxon>
        <taxon>Paraneoptera</taxon>
        <taxon>Hemiptera</taxon>
        <taxon>Auchenorrhyncha</taxon>
        <taxon>Cercopoidea</taxon>
        <taxon>Clastopteridae</taxon>
        <taxon>Clastoptera</taxon>
    </lineage>
</organism>
<evidence type="ECO:0000256" key="3">
    <source>
        <dbReference type="ARBA" id="ARBA00022927"/>
    </source>
</evidence>
<dbReference type="InterPro" id="IPR025655">
    <property type="entry name" value="PEX14"/>
</dbReference>
<dbReference type="Pfam" id="PF04695">
    <property type="entry name" value="Pex14_N"/>
    <property type="match status" value="1"/>
</dbReference>
<evidence type="ECO:0000256" key="11">
    <source>
        <dbReference type="SAM" id="Phobius"/>
    </source>
</evidence>
<keyword evidence="3 10" id="KW-0653">Protein transport</keyword>
<proteinExistence type="inferred from homology"/>
<feature type="transmembrane region" description="Helical" evidence="11">
    <location>
        <begin position="106"/>
        <end position="124"/>
    </location>
</feature>
<dbReference type="InterPro" id="IPR006785">
    <property type="entry name" value="Pex14_N"/>
</dbReference>
<feature type="domain" description="Peroxisome membrane anchor protein Pex14p N-terminal" evidence="12">
    <location>
        <begin position="22"/>
        <end position="65"/>
    </location>
</feature>
<evidence type="ECO:0000256" key="5">
    <source>
        <dbReference type="ARBA" id="ARBA00023136"/>
    </source>
</evidence>
<evidence type="ECO:0000256" key="1">
    <source>
        <dbReference type="ARBA" id="ARBA00005443"/>
    </source>
</evidence>
<evidence type="ECO:0000256" key="4">
    <source>
        <dbReference type="ARBA" id="ARBA00023010"/>
    </source>
</evidence>
<evidence type="ECO:0000313" key="14">
    <source>
        <dbReference type="EMBL" id="JAS32687.1"/>
    </source>
</evidence>
<reference evidence="13" key="1">
    <citation type="submission" date="2015-12" db="EMBL/GenBank/DDBJ databases">
        <title>De novo transcriptome assembly of four potential Pierce s Disease insect vectors from Arizona vineyards.</title>
        <authorList>
            <person name="Tassone E.E."/>
        </authorList>
    </citation>
    <scope>NUCLEOTIDE SEQUENCE</scope>
</reference>
<protein>
    <recommendedName>
        <fullName evidence="7 10">Peroxisomal membrane protein PEX14</fullName>
    </recommendedName>
    <alternativeName>
        <fullName evidence="8 10">Peroxin-14</fullName>
    </alternativeName>
</protein>
<dbReference type="GO" id="GO:0005102">
    <property type="term" value="F:signaling receptor binding"/>
    <property type="evidence" value="ECO:0007669"/>
    <property type="project" value="TreeGrafter"/>
</dbReference>
<dbReference type="GO" id="GO:0016560">
    <property type="term" value="P:protein import into peroxisome matrix, docking"/>
    <property type="evidence" value="ECO:0007669"/>
    <property type="project" value="UniProtKB-UniRule"/>
</dbReference>
<dbReference type="EMBL" id="GEDC01004611">
    <property type="protein sequence ID" value="JAS32687.1"/>
    <property type="molecule type" value="Transcribed_RNA"/>
</dbReference>
<dbReference type="InterPro" id="IPR036388">
    <property type="entry name" value="WH-like_DNA-bd_sf"/>
</dbReference>
<evidence type="ECO:0000256" key="8">
    <source>
        <dbReference type="ARBA" id="ARBA00029691"/>
    </source>
</evidence>